<organism evidence="1">
    <name type="scientific">Hot spring virus BHS1</name>
    <dbReference type="NCBI Taxonomy" id="2024351"/>
    <lineage>
        <taxon>Viruses</taxon>
    </lineage>
</organism>
<accession>A0A2U7PAH9</accession>
<sequence>MTAGVGAAPTTILTGLACTPLDPVSAETQTRLKLDSPYELRQCSFQSGHDIRKGDLISLDGVDYPVRAVEDYDWRGGTYLRVVVEKVSPLS</sequence>
<name>A0A2U7PAH9_9VIRU</name>
<proteinExistence type="predicted"/>
<evidence type="ECO:0000313" key="1">
    <source>
        <dbReference type="EMBL" id="ASV43905.1"/>
    </source>
</evidence>
<reference evidence="1" key="1">
    <citation type="submission" date="2017-05" db="EMBL/GenBank/DDBJ databases">
        <title>The virome of a scalding spring: bacteriophages and archaeal viruses share the pool.</title>
        <authorList>
            <person name="Zablocki O.D.J."/>
            <person name="van Zyl L.J."/>
            <person name="Kirby B."/>
            <person name="Trindade M.I."/>
        </authorList>
    </citation>
    <scope>NUCLEOTIDE SEQUENCE</scope>
</reference>
<protein>
    <submittedName>
        <fullName evidence="1">Uncharacterized protein</fullName>
    </submittedName>
</protein>
<dbReference type="EMBL" id="MF098556">
    <property type="protein sequence ID" value="ASV43905.1"/>
    <property type="molecule type" value="Genomic_DNA"/>
</dbReference>